<dbReference type="EMBL" id="BK015984">
    <property type="protein sequence ID" value="DAF88336.1"/>
    <property type="molecule type" value="Genomic_DNA"/>
</dbReference>
<name>A0A8S5U1J4_9CAUD</name>
<protein>
    <submittedName>
        <fullName evidence="1">Uncharacterized protein</fullName>
    </submittedName>
</protein>
<organism evidence="1">
    <name type="scientific">Myoviridae sp. ctu3o5</name>
    <dbReference type="NCBI Taxonomy" id="2825198"/>
    <lineage>
        <taxon>Viruses</taxon>
        <taxon>Duplodnaviria</taxon>
        <taxon>Heunggongvirae</taxon>
        <taxon>Uroviricota</taxon>
        <taxon>Caudoviricetes</taxon>
    </lineage>
</organism>
<proteinExistence type="predicted"/>
<evidence type="ECO:0000313" key="1">
    <source>
        <dbReference type="EMBL" id="DAF88336.1"/>
    </source>
</evidence>
<reference evidence="1" key="1">
    <citation type="journal article" date="2021" name="Proc. Natl. Acad. Sci. U.S.A.">
        <title>A Catalog of Tens of Thousands of Viruses from Human Metagenomes Reveals Hidden Associations with Chronic Diseases.</title>
        <authorList>
            <person name="Tisza M.J."/>
            <person name="Buck C.B."/>
        </authorList>
    </citation>
    <scope>NUCLEOTIDE SEQUENCE</scope>
    <source>
        <strain evidence="1">Ctu3o5</strain>
    </source>
</reference>
<sequence length="92" mass="9972">MEDTKTIQLPSGGEAILKTAITNRTRKEFAKAKDDVDLAIELGIKAVLIRYKDADGSDAAYEALMDSTSGEDFNLISEQLQEVLDPQASPKG</sequence>
<accession>A0A8S5U1J4</accession>